<reference evidence="1" key="1">
    <citation type="submission" date="2023-08" db="EMBL/GenBank/DDBJ databases">
        <title>Functional and genomic diversity of the sorghum phyllosphere microbiome.</title>
        <authorList>
            <person name="Shade A."/>
        </authorList>
    </citation>
    <scope>NUCLEOTIDE SEQUENCE</scope>
    <source>
        <strain evidence="1">SORGH_AS_0885</strain>
    </source>
</reference>
<protein>
    <submittedName>
        <fullName evidence="1">Uncharacterized protein</fullName>
    </submittedName>
</protein>
<gene>
    <name evidence="1" type="ORF">QE364_003537</name>
</gene>
<sequence length="346" mass="37304">MGEQTEHVGESRGPRTPRARVVLGAAAAVVALVGGTVLAVDLTAADRAQAGAEATERVDGAIAPRDGWRWIERGSIGVQVPEEWESVSLTCGGAWDGGAPAVARPGWGDYAVTADCMTLPSRPALGPDPITDAAFPPVPEELWRTMLIVEDADVVYDDDHGEPPVPDGRYTFEDWTLQRTTYGDVRVTLLSDEPHAQVASDVLASLVEDDLSPKGCRAIEEFGQERDQVLGSHDEVRAATVCGYTVLTWDEDDQPVHGLQAAARYEDDDASRLVAALEAAPPLATDPDPCGDRIELSYVQLIRLFLADGGVRELEVPVFDCAVQFNGTWRFLTDDVEGFVARNPGW</sequence>
<name>A0ACC6IMA2_9ACTN</name>
<keyword evidence="2" id="KW-1185">Reference proteome</keyword>
<dbReference type="EMBL" id="JAVIZJ010000012">
    <property type="protein sequence ID" value="MDR6211809.1"/>
    <property type="molecule type" value="Genomic_DNA"/>
</dbReference>
<evidence type="ECO:0000313" key="1">
    <source>
        <dbReference type="EMBL" id="MDR6211809.1"/>
    </source>
</evidence>
<proteinExistence type="predicted"/>
<dbReference type="Proteomes" id="UP001261666">
    <property type="component" value="Unassembled WGS sequence"/>
</dbReference>
<evidence type="ECO:0000313" key="2">
    <source>
        <dbReference type="Proteomes" id="UP001261666"/>
    </source>
</evidence>
<organism evidence="1 2">
    <name type="scientific">Nocardioides zeae</name>
    <dbReference type="NCBI Taxonomy" id="1457234"/>
    <lineage>
        <taxon>Bacteria</taxon>
        <taxon>Bacillati</taxon>
        <taxon>Actinomycetota</taxon>
        <taxon>Actinomycetes</taxon>
        <taxon>Propionibacteriales</taxon>
        <taxon>Nocardioidaceae</taxon>
        <taxon>Nocardioides</taxon>
    </lineage>
</organism>
<comment type="caution">
    <text evidence="1">The sequence shown here is derived from an EMBL/GenBank/DDBJ whole genome shotgun (WGS) entry which is preliminary data.</text>
</comment>
<accession>A0ACC6IMA2</accession>